<dbReference type="GeneID" id="1732718"/>
<sequence length="127" mass="14611">MIQTPTLVSASNSTTTNKTSCFSSNDPTCRLIQVFTIGLLGLLWFIAFGLCFWRFLQFRAEQQLQKQEDKHQRRRIYRKPSMEKMTLILIACLISQCSAQPEVCVKATQLDDRLVKQSLIADDFCSR</sequence>
<protein>
    <submittedName>
        <fullName evidence="2">Uncharacterized protein</fullName>
    </submittedName>
</protein>
<feature type="transmembrane region" description="Helical" evidence="1">
    <location>
        <begin position="32"/>
        <end position="56"/>
    </location>
</feature>
<reference evidence="2 3" key="1">
    <citation type="journal article" date="1993" name="Intervirology">
        <title>Subcloning and restriction enzyme mapping of bovine adenovirus type 2.</title>
        <authorList>
            <person name="Salmon K."/>
            <person name="Esford L."/>
            <person name="Haj-Ahmad Y."/>
        </authorList>
    </citation>
    <scope>NUCLEOTIDE SEQUENCE [LARGE SCALE GENOMIC DNA]</scope>
</reference>
<keyword evidence="1" id="KW-1133">Transmembrane helix</keyword>
<dbReference type="KEGG" id="vg:1732718"/>
<evidence type="ECO:0000313" key="3">
    <source>
        <dbReference type="Proteomes" id="UP000154597"/>
    </source>
</evidence>
<dbReference type="Proteomes" id="UP000154597">
    <property type="component" value="Segment"/>
</dbReference>
<evidence type="ECO:0000313" key="2">
    <source>
        <dbReference type="EMBL" id="AAB33901.1"/>
    </source>
</evidence>
<keyword evidence="1" id="KW-0472">Membrane</keyword>
<evidence type="ECO:0000256" key="1">
    <source>
        <dbReference type="SAM" id="Phobius"/>
    </source>
</evidence>
<reference evidence="2 3" key="2">
    <citation type="journal article" date="1994" name="Intervirology">
        <title>Sequence analysis of the putative E3 region of bovine adenovirus type 2.</title>
        <authorList>
            <person name="Esford L.E."/>
            <person name="Haj-Ahmad Y."/>
        </authorList>
    </citation>
    <scope>NUCLEOTIDE SEQUENCE [LARGE SCALE GENOMIC DNA]</scope>
</reference>
<accession>A0A9W3N1W2</accession>
<keyword evidence="1" id="KW-0812">Transmembrane</keyword>
<reference evidence="2 3" key="4">
    <citation type="journal article" date="1998" name="Intervirology">
        <title>Sequencing analysis of the region encoding the DNA polymerase of bovine adenovirus serotypes 2 and 3.</title>
        <authorList>
            <person name="Yagubi A."/>
            <person name="Ojkic D."/>
            <person name="Bautista D.S."/>
            <person name="Haj-Ahmad Y."/>
        </authorList>
    </citation>
    <scope>NUCLEOTIDE SEQUENCE [LARGE SCALE GENOMIC DNA]</scope>
</reference>
<dbReference type="RefSeq" id="NP_064290.1">
    <property type="nucleotide sequence ID" value="NC_002513.1"/>
</dbReference>
<keyword evidence="3" id="KW-1185">Reference proteome</keyword>
<organismHost>
    <name type="scientific">Bos taurus</name>
    <name type="common">Bovine</name>
    <dbReference type="NCBI Taxonomy" id="9913"/>
</organismHost>
<name>A0A9W3N1W2_ADEB2</name>
<organism evidence="2 3">
    <name type="scientific">Bovine adenovirus 2</name>
    <name type="common">BAdV-2</name>
    <name type="synonym">Mastadenovirus bos2</name>
    <dbReference type="NCBI Taxonomy" id="114429"/>
    <lineage>
        <taxon>Viruses</taxon>
        <taxon>Varidnaviria</taxon>
        <taxon>Bamfordvirae</taxon>
        <taxon>Preplasmiviricota</taxon>
        <taxon>Polisuviricotina</taxon>
        <taxon>Pharingeaviricetes</taxon>
        <taxon>Rowavirales</taxon>
        <taxon>Adenoviridae</taxon>
        <taxon>Mastadenovirus</taxon>
        <taxon>Mastadenovirus bovidae</taxon>
        <taxon>Ovine mastadenovirus A</taxon>
    </lineage>
</organism>
<reference evidence="2 3" key="3">
    <citation type="journal article" date="1997" name="Intervirology">
        <title>Sequence analysis of the terminal protein precursor coding regions from bovine adenovirus serotypes 2 and 3.</title>
        <authorList>
            <person name="Ojkic D."/>
            <person name="Yagubi A."/>
            <person name="Bautista D."/>
            <person name="Haj-Ahmad Y."/>
        </authorList>
    </citation>
    <scope>NUCLEOTIDE SEQUENCE [LARGE SCALE GENOMIC DNA]</scope>
</reference>
<proteinExistence type="predicted"/>
<dbReference type="EMBL" id="AF252854">
    <property type="protein sequence ID" value="AAB33901.1"/>
    <property type="molecule type" value="Genomic_DNA"/>
</dbReference>